<protein>
    <submittedName>
        <fullName evidence="2">AhpC/TSA family protein</fullName>
    </submittedName>
</protein>
<dbReference type="InterPro" id="IPR032801">
    <property type="entry name" value="PXL2A/B/C"/>
</dbReference>
<feature type="transmembrane region" description="Helical" evidence="1">
    <location>
        <begin position="12"/>
        <end position="28"/>
    </location>
</feature>
<feature type="transmembrane region" description="Helical" evidence="1">
    <location>
        <begin position="43"/>
        <end position="65"/>
    </location>
</feature>
<dbReference type="Gene3D" id="3.40.30.10">
    <property type="entry name" value="Glutaredoxin"/>
    <property type="match status" value="1"/>
</dbReference>
<dbReference type="NCBIfam" id="NF040769">
    <property type="entry name" value="SelL_rel_redox"/>
    <property type="match status" value="1"/>
</dbReference>
<dbReference type="RefSeq" id="WP_146517319.1">
    <property type="nucleotide sequence ID" value="NZ_SJPI01000003.1"/>
</dbReference>
<dbReference type="PANTHER" id="PTHR28630:SF3">
    <property type="entry name" value="PEROXIREDOXIN-LIKE 2C"/>
    <property type="match status" value="1"/>
</dbReference>
<dbReference type="Proteomes" id="UP000316598">
    <property type="component" value="Unassembled WGS sequence"/>
</dbReference>
<sequence length="316" mass="35168">MNEAYPWMRKILIAAAIYNLIWGTWVVLRPNDLFTLTGISPPVYLGIWQCVGMIVGVYGVGYAIAASNPIRHWPITLVGLLGKILGPIGFVSTVATVGPADPGYLPLSWGWTIVTNDLIWWAPLIAILYVAFKESTASPEPDDVMRVSHANEIFVNQHGQSIADLSRQSPLLVLFLRHSGCTFCREALADLRDKKDKLKQQGVLPVLVYQSDSEAVMKDLEHYGLTDCDHVSDPGCELYRAYGLRRGTLGQLFGPDVWWRGFKAAILSRHGVGKLDGDGFQMPGAFLVENNRIVEAYRHQAVSDRPDVCQIARRDY</sequence>
<keyword evidence="1" id="KW-0812">Transmembrane</keyword>
<dbReference type="Pfam" id="PF13911">
    <property type="entry name" value="AhpC-TSA_2"/>
    <property type="match status" value="1"/>
</dbReference>
<dbReference type="InterPro" id="IPR036249">
    <property type="entry name" value="Thioredoxin-like_sf"/>
</dbReference>
<keyword evidence="1" id="KW-1133">Transmembrane helix</keyword>
<gene>
    <name evidence="2" type="ORF">Pla22_49900</name>
</gene>
<dbReference type="AlphaFoldDB" id="A0A5C5WG87"/>
<accession>A0A5C5WG87</accession>
<organism evidence="2 3">
    <name type="scientific">Rubripirellula amarantea</name>
    <dbReference type="NCBI Taxonomy" id="2527999"/>
    <lineage>
        <taxon>Bacteria</taxon>
        <taxon>Pseudomonadati</taxon>
        <taxon>Planctomycetota</taxon>
        <taxon>Planctomycetia</taxon>
        <taxon>Pirellulales</taxon>
        <taxon>Pirellulaceae</taxon>
        <taxon>Rubripirellula</taxon>
    </lineage>
</organism>
<dbReference type="OrthoDB" id="200319at2"/>
<evidence type="ECO:0000256" key="1">
    <source>
        <dbReference type="SAM" id="Phobius"/>
    </source>
</evidence>
<dbReference type="PANTHER" id="PTHR28630">
    <property type="match status" value="1"/>
</dbReference>
<dbReference type="GO" id="GO:0016491">
    <property type="term" value="F:oxidoreductase activity"/>
    <property type="evidence" value="ECO:0007669"/>
    <property type="project" value="InterPro"/>
</dbReference>
<reference evidence="2 3" key="1">
    <citation type="submission" date="2019-02" db="EMBL/GenBank/DDBJ databases">
        <title>Deep-cultivation of Planctomycetes and their phenomic and genomic characterization uncovers novel biology.</title>
        <authorList>
            <person name="Wiegand S."/>
            <person name="Jogler M."/>
            <person name="Boedeker C."/>
            <person name="Pinto D."/>
            <person name="Vollmers J."/>
            <person name="Rivas-Marin E."/>
            <person name="Kohn T."/>
            <person name="Peeters S.H."/>
            <person name="Heuer A."/>
            <person name="Rast P."/>
            <person name="Oberbeckmann S."/>
            <person name="Bunk B."/>
            <person name="Jeske O."/>
            <person name="Meyerdierks A."/>
            <person name="Storesund J.E."/>
            <person name="Kallscheuer N."/>
            <person name="Luecker S."/>
            <person name="Lage O.M."/>
            <person name="Pohl T."/>
            <person name="Merkel B.J."/>
            <person name="Hornburger P."/>
            <person name="Mueller R.-W."/>
            <person name="Bruemmer F."/>
            <person name="Labrenz M."/>
            <person name="Spormann A.M."/>
            <person name="Op Den Camp H."/>
            <person name="Overmann J."/>
            <person name="Amann R."/>
            <person name="Jetten M.S.M."/>
            <person name="Mascher T."/>
            <person name="Medema M.H."/>
            <person name="Devos D.P."/>
            <person name="Kaster A.-K."/>
            <person name="Ovreas L."/>
            <person name="Rohde M."/>
            <person name="Galperin M.Y."/>
            <person name="Jogler C."/>
        </authorList>
    </citation>
    <scope>NUCLEOTIDE SEQUENCE [LARGE SCALE GENOMIC DNA]</scope>
    <source>
        <strain evidence="2 3">Pla22</strain>
    </source>
</reference>
<evidence type="ECO:0000313" key="2">
    <source>
        <dbReference type="EMBL" id="TWT49788.1"/>
    </source>
</evidence>
<feature type="transmembrane region" description="Helical" evidence="1">
    <location>
        <begin position="77"/>
        <end position="97"/>
    </location>
</feature>
<feature type="transmembrane region" description="Helical" evidence="1">
    <location>
        <begin position="109"/>
        <end position="132"/>
    </location>
</feature>
<name>A0A5C5WG87_9BACT</name>
<dbReference type="SUPFAM" id="SSF52833">
    <property type="entry name" value="Thioredoxin-like"/>
    <property type="match status" value="1"/>
</dbReference>
<dbReference type="EMBL" id="SJPI01000003">
    <property type="protein sequence ID" value="TWT49788.1"/>
    <property type="molecule type" value="Genomic_DNA"/>
</dbReference>
<dbReference type="GO" id="GO:0016209">
    <property type="term" value="F:antioxidant activity"/>
    <property type="evidence" value="ECO:0007669"/>
    <property type="project" value="InterPro"/>
</dbReference>
<comment type="caution">
    <text evidence="2">The sequence shown here is derived from an EMBL/GenBank/DDBJ whole genome shotgun (WGS) entry which is preliminary data.</text>
</comment>
<proteinExistence type="predicted"/>
<evidence type="ECO:0000313" key="3">
    <source>
        <dbReference type="Proteomes" id="UP000316598"/>
    </source>
</evidence>
<keyword evidence="1" id="KW-0472">Membrane</keyword>
<keyword evidence="3" id="KW-1185">Reference proteome</keyword>